<dbReference type="VEuPathDB" id="ToxoDB:EMH_0043080"/>
<evidence type="ECO:0000313" key="3">
    <source>
        <dbReference type="Proteomes" id="UP000030744"/>
    </source>
</evidence>
<dbReference type="EMBL" id="HG681500">
    <property type="protein sequence ID" value="CDJ28691.1"/>
    <property type="molecule type" value="Genomic_DNA"/>
</dbReference>
<proteinExistence type="predicted"/>
<gene>
    <name evidence="2" type="ORF">EMH_0043080</name>
</gene>
<feature type="region of interest" description="Disordered" evidence="1">
    <location>
        <begin position="21"/>
        <end position="90"/>
    </location>
</feature>
<reference evidence="2" key="1">
    <citation type="submission" date="2013-10" db="EMBL/GenBank/DDBJ databases">
        <title>Genomic analysis of the causative agents of coccidiosis in chickens.</title>
        <authorList>
            <person name="Reid A.J."/>
            <person name="Blake D."/>
            <person name="Billington K."/>
            <person name="Browne H."/>
            <person name="Dunn M."/>
            <person name="Hung S."/>
            <person name="Kawahara F."/>
            <person name="Miranda-Saavedra D."/>
            <person name="Mourier T."/>
            <person name="Nagra H."/>
            <person name="Otto T.D."/>
            <person name="Rawlings N."/>
            <person name="Sanchez A."/>
            <person name="Sanders M."/>
            <person name="Subramaniam C."/>
            <person name="Tay Y."/>
            <person name="Dear P."/>
            <person name="Doerig C."/>
            <person name="Gruber A."/>
            <person name="Parkinson J."/>
            <person name="Shirley M."/>
            <person name="Wan K.L."/>
            <person name="Berriman M."/>
            <person name="Tomley F."/>
            <person name="Pain A."/>
        </authorList>
    </citation>
    <scope>NUCLEOTIDE SEQUENCE [LARGE SCALE GENOMIC DNA]</scope>
    <source>
        <strain evidence="2">Houghton</strain>
    </source>
</reference>
<dbReference type="RefSeq" id="XP_013351265.1">
    <property type="nucleotide sequence ID" value="XM_013495811.1"/>
</dbReference>
<dbReference type="AlphaFoldDB" id="U6JV80"/>
<evidence type="ECO:0000256" key="1">
    <source>
        <dbReference type="SAM" id="MobiDB-lite"/>
    </source>
</evidence>
<name>U6JV80_9EIME</name>
<feature type="compositionally biased region" description="Low complexity" evidence="1">
    <location>
        <begin position="149"/>
        <end position="160"/>
    </location>
</feature>
<dbReference type="Proteomes" id="UP000030744">
    <property type="component" value="Unassembled WGS sequence"/>
</dbReference>
<feature type="region of interest" description="Disordered" evidence="1">
    <location>
        <begin position="127"/>
        <end position="180"/>
    </location>
</feature>
<accession>U6JV80</accession>
<organism evidence="2 3">
    <name type="scientific">Eimeria mitis</name>
    <dbReference type="NCBI Taxonomy" id="44415"/>
    <lineage>
        <taxon>Eukaryota</taxon>
        <taxon>Sar</taxon>
        <taxon>Alveolata</taxon>
        <taxon>Apicomplexa</taxon>
        <taxon>Conoidasida</taxon>
        <taxon>Coccidia</taxon>
        <taxon>Eucoccidiorida</taxon>
        <taxon>Eimeriorina</taxon>
        <taxon>Eimeriidae</taxon>
        <taxon>Eimeria</taxon>
    </lineage>
</organism>
<feature type="compositionally biased region" description="Low complexity" evidence="1">
    <location>
        <begin position="169"/>
        <end position="180"/>
    </location>
</feature>
<sequence length="279" mass="30636">MMSRHTPHRISADILSGDAWLLDDEPPHPTPDYSILSIPPTLGGDSERPGADQAPGKAEYVLPPMTSVLPNYGKGREEEVGGEPPLPRNALGSLLQRELPAGAETVDSGPSPDTADATKESLQELTAEAPTSPKAGMASTPEGAVDHYSAPSSRTSASPRQLPAGVRLSQESQSVEQSSSMIDLPTDATVISRFAWLSEFLPAVPIDVMRTHPFYRHPQHQEERLIRQSSAPFAALFRPIKRNAGPALAMCYTLMKLRPWTLWERFFLFWTRSIVQQKY</sequence>
<evidence type="ECO:0000313" key="2">
    <source>
        <dbReference type="EMBL" id="CDJ28691.1"/>
    </source>
</evidence>
<dbReference type="GeneID" id="25379026"/>
<protein>
    <submittedName>
        <fullName evidence="2">Uncharacterized protein</fullName>
    </submittedName>
</protein>
<reference evidence="2" key="2">
    <citation type="submission" date="2013-10" db="EMBL/GenBank/DDBJ databases">
        <authorList>
            <person name="Aslett M."/>
        </authorList>
    </citation>
    <scope>NUCLEOTIDE SEQUENCE [LARGE SCALE GENOMIC DNA]</scope>
    <source>
        <strain evidence="2">Houghton</strain>
    </source>
</reference>
<keyword evidence="3" id="KW-1185">Reference proteome</keyword>